<dbReference type="FunFam" id="2.130.10.10:FF:000499">
    <property type="entry name" value="PWP2, small subunit processome component"/>
    <property type="match status" value="1"/>
</dbReference>
<organism evidence="7 8">
    <name type="scientific">Gryllus longicercus</name>
    <dbReference type="NCBI Taxonomy" id="2509291"/>
    <lineage>
        <taxon>Eukaryota</taxon>
        <taxon>Metazoa</taxon>
        <taxon>Ecdysozoa</taxon>
        <taxon>Arthropoda</taxon>
        <taxon>Hexapoda</taxon>
        <taxon>Insecta</taxon>
        <taxon>Pterygota</taxon>
        <taxon>Neoptera</taxon>
        <taxon>Polyneoptera</taxon>
        <taxon>Orthoptera</taxon>
        <taxon>Ensifera</taxon>
        <taxon>Gryllidea</taxon>
        <taxon>Grylloidea</taxon>
        <taxon>Gryllidae</taxon>
        <taxon>Gryllinae</taxon>
        <taxon>Gryllus</taxon>
    </lineage>
</organism>
<dbReference type="GO" id="GO:0000462">
    <property type="term" value="P:maturation of SSU-rRNA from tricistronic rRNA transcript (SSU-rRNA, 5.8S rRNA, LSU-rRNA)"/>
    <property type="evidence" value="ECO:0007669"/>
    <property type="project" value="TreeGrafter"/>
</dbReference>
<feature type="compositionally biased region" description="Basic and acidic residues" evidence="5">
    <location>
        <begin position="248"/>
        <end position="263"/>
    </location>
</feature>
<feature type="region of interest" description="Disordered" evidence="5">
    <location>
        <begin position="230"/>
        <end position="281"/>
    </location>
</feature>
<feature type="repeat" description="WD" evidence="4">
    <location>
        <begin position="387"/>
        <end position="428"/>
    </location>
</feature>
<name>A0AAN9W847_9ORTH</name>
<dbReference type="Pfam" id="PF04003">
    <property type="entry name" value="Utp12"/>
    <property type="match status" value="1"/>
</dbReference>
<evidence type="ECO:0000256" key="5">
    <source>
        <dbReference type="SAM" id="MobiDB-lite"/>
    </source>
</evidence>
<comment type="caution">
    <text evidence="7">The sequence shown here is derived from an EMBL/GenBank/DDBJ whole genome shotgun (WGS) entry which is preliminary data.</text>
</comment>
<dbReference type="SUPFAM" id="SSF50978">
    <property type="entry name" value="WD40 repeat-like"/>
    <property type="match status" value="1"/>
</dbReference>
<keyword evidence="3" id="KW-0677">Repeat</keyword>
<feature type="repeat" description="WD" evidence="4">
    <location>
        <begin position="429"/>
        <end position="470"/>
    </location>
</feature>
<feature type="repeat" description="WD" evidence="4">
    <location>
        <begin position="515"/>
        <end position="558"/>
    </location>
</feature>
<reference evidence="7 8" key="1">
    <citation type="submission" date="2024-03" db="EMBL/GenBank/DDBJ databases">
        <title>The genome assembly and annotation of the cricket Gryllus longicercus Weissman &amp; Gray.</title>
        <authorList>
            <person name="Szrajer S."/>
            <person name="Gray D."/>
            <person name="Ylla G."/>
        </authorList>
    </citation>
    <scope>NUCLEOTIDE SEQUENCE [LARGE SCALE GENOMIC DNA]</scope>
    <source>
        <strain evidence="7">DAG 2021-001</strain>
        <tissue evidence="7">Whole body minus gut</tissue>
    </source>
</reference>
<feature type="domain" description="Small-subunit processome Utp12" evidence="6">
    <location>
        <begin position="791"/>
        <end position="896"/>
    </location>
</feature>
<dbReference type="InterPro" id="IPR019775">
    <property type="entry name" value="WD40_repeat_CS"/>
</dbReference>
<dbReference type="GO" id="GO:0034388">
    <property type="term" value="C:Pwp2p-containing subcomplex of 90S preribosome"/>
    <property type="evidence" value="ECO:0007669"/>
    <property type="project" value="TreeGrafter"/>
</dbReference>
<dbReference type="EMBL" id="JAZDUA010000002">
    <property type="protein sequence ID" value="KAK7874490.1"/>
    <property type="molecule type" value="Genomic_DNA"/>
</dbReference>
<dbReference type="PROSITE" id="PS50082">
    <property type="entry name" value="WD_REPEATS_2"/>
    <property type="match status" value="3"/>
</dbReference>
<dbReference type="InterPro" id="IPR015943">
    <property type="entry name" value="WD40/YVTN_repeat-like_dom_sf"/>
</dbReference>
<sequence>MKFSYQFSNLLGTIYRKGNLLFSPDGNCVISPVGNRISIYDLKNNKASSLPVESRFNFTTIQLSPDGNMLLAVNEEGAAYIISMISRRVVHTYMFRRPIPYMCFSPDGKHFSIAKENNVFIYKTPGNLTGEYNPFVMERVYHGACDDTTCIDWTSDSRVIAVGSKDMTVRLYSLEKLANFKTYVLGSHSDCVVACYFENQSLDMITVARNGVVVLWECSIELDDLRPYDSSQKKKKFGPGDEDEDDIDTRHAEDPTETAKEIGNDGEDDDNDDAKNKDDQDPDKLYYKRLKKYYLFDEMSDKNKRQIVLTDAAYHKSLRVLVTGFSNGAFLIHEMPDVNLIHSLSISEQEITAVSLNNTGDWIALGCSGLGQLLVWEWQSETYVMKQQSHFNNISCLRYSPDGQHIVTGGDDGKVKLWNTSSGFCFVTFTEHTGSISAVEFSRNGKFVLSASFDGTVRAFDLARYRNFRTFTSPRPVQFVCLAIDCSSEFIAAGGQDVFEIYLWSMKIGRLVEILAGHEGPVVSIAFSPALMSTTLASVSWDKTLKVWNAVDTESTNETIQLSSDGLFVTFSPDGEEIAVACLDAHILFFDTKSSVQKGSIEGRNDLGSGRSDTDLISAKKSLQAKAFTCLCYSADGKCILAGGQSKNVCIYHVQESILIKKFEITQNRSFDAVDDFINRRKMTEFGNLALVEEREDAEGGNVAIRLPGVRKGDMASRAFKPEVRVYHLQFSPTGQAWAAATTEGILIYSLDANVVFEPFQLTLGVTPETVREKLSEEKWSEALMGSIKLNEPAIIQEIIEKIDVRNVELTVRSLPHAYMVRVLKYVATMLESSHHIEFYLTWIQSILTAHGPELCGSDTTIMPILLTLQKNITRKYEDLSKICDFNKYTIKFLLNLGKIKESNKLKDELMEIDDVINDENMS</sequence>
<dbReference type="GO" id="GO:0000028">
    <property type="term" value="P:ribosomal small subunit assembly"/>
    <property type="evidence" value="ECO:0007669"/>
    <property type="project" value="TreeGrafter"/>
</dbReference>
<dbReference type="PROSITE" id="PS50294">
    <property type="entry name" value="WD_REPEATS_REGION"/>
    <property type="match status" value="3"/>
</dbReference>
<dbReference type="InterPro" id="IPR036322">
    <property type="entry name" value="WD40_repeat_dom_sf"/>
</dbReference>
<dbReference type="InterPro" id="IPR027145">
    <property type="entry name" value="PWP2"/>
</dbReference>
<keyword evidence="8" id="KW-1185">Reference proteome</keyword>
<dbReference type="Proteomes" id="UP001378592">
    <property type="component" value="Unassembled WGS sequence"/>
</dbReference>
<dbReference type="AlphaFoldDB" id="A0AAN9W847"/>
<keyword evidence="2 4" id="KW-0853">WD repeat</keyword>
<dbReference type="PROSITE" id="PS00678">
    <property type="entry name" value="WD_REPEATS_1"/>
    <property type="match status" value="1"/>
</dbReference>
<dbReference type="Gene3D" id="2.130.10.10">
    <property type="entry name" value="YVTN repeat-like/Quinoprotein amine dehydrogenase"/>
    <property type="match status" value="3"/>
</dbReference>
<evidence type="ECO:0000256" key="2">
    <source>
        <dbReference type="ARBA" id="ARBA00022574"/>
    </source>
</evidence>
<protein>
    <recommendedName>
        <fullName evidence="6">Small-subunit processome Utp12 domain-containing protein</fullName>
    </recommendedName>
</protein>
<dbReference type="Pfam" id="PF00400">
    <property type="entry name" value="WD40"/>
    <property type="match status" value="5"/>
</dbReference>
<dbReference type="SUPFAM" id="SSF63829">
    <property type="entry name" value="Calcium-dependent phosphotriesterase"/>
    <property type="match status" value="1"/>
</dbReference>
<evidence type="ECO:0000313" key="7">
    <source>
        <dbReference type="EMBL" id="KAK7874490.1"/>
    </source>
</evidence>
<evidence type="ECO:0000256" key="4">
    <source>
        <dbReference type="PROSITE-ProRule" id="PRU00221"/>
    </source>
</evidence>
<proteinExistence type="inferred from homology"/>
<evidence type="ECO:0000259" key="6">
    <source>
        <dbReference type="Pfam" id="PF04003"/>
    </source>
</evidence>
<dbReference type="InterPro" id="IPR007148">
    <property type="entry name" value="SSU_processome_Utp12"/>
</dbReference>
<comment type="similarity">
    <text evidence="1">Belongs to the WD repeat PWP2 family.</text>
</comment>
<accession>A0AAN9W847</accession>
<dbReference type="SUPFAM" id="SSF82171">
    <property type="entry name" value="DPP6 N-terminal domain-like"/>
    <property type="match status" value="1"/>
</dbReference>
<evidence type="ECO:0000256" key="3">
    <source>
        <dbReference type="ARBA" id="ARBA00022737"/>
    </source>
</evidence>
<dbReference type="GO" id="GO:0032040">
    <property type="term" value="C:small-subunit processome"/>
    <property type="evidence" value="ECO:0007669"/>
    <property type="project" value="TreeGrafter"/>
</dbReference>
<evidence type="ECO:0000256" key="1">
    <source>
        <dbReference type="ARBA" id="ARBA00010226"/>
    </source>
</evidence>
<gene>
    <name evidence="7" type="ORF">R5R35_001573</name>
</gene>
<dbReference type="PANTHER" id="PTHR19858:SF0">
    <property type="entry name" value="PERIODIC TRYPTOPHAN PROTEIN 2 HOMOLOG"/>
    <property type="match status" value="1"/>
</dbReference>
<dbReference type="PANTHER" id="PTHR19858">
    <property type="entry name" value="WD40 REPEAT PROTEIN"/>
    <property type="match status" value="1"/>
</dbReference>
<evidence type="ECO:0000313" key="8">
    <source>
        <dbReference type="Proteomes" id="UP001378592"/>
    </source>
</evidence>
<dbReference type="CDD" id="cd00200">
    <property type="entry name" value="WD40"/>
    <property type="match status" value="1"/>
</dbReference>
<dbReference type="InterPro" id="IPR001680">
    <property type="entry name" value="WD40_rpt"/>
</dbReference>
<dbReference type="SMART" id="SM00320">
    <property type="entry name" value="WD40"/>
    <property type="match status" value="11"/>
</dbReference>